<evidence type="ECO:0000313" key="3">
    <source>
        <dbReference type="Proteomes" id="UP000583929"/>
    </source>
</evidence>
<proteinExistence type="predicted"/>
<accession>A0A7J6ET90</accession>
<dbReference type="Proteomes" id="UP000583929">
    <property type="component" value="Unassembled WGS sequence"/>
</dbReference>
<feature type="region of interest" description="Disordered" evidence="1">
    <location>
        <begin position="664"/>
        <end position="686"/>
    </location>
</feature>
<dbReference type="AlphaFoldDB" id="A0A7J6ET90"/>
<name>A0A7J6ET90_CANSA</name>
<evidence type="ECO:0000313" key="2">
    <source>
        <dbReference type="EMBL" id="KAF4361526.1"/>
    </source>
</evidence>
<sequence>MYKIERENSLEASGQLFLKKESALGFAILPVPSMLLLSSPSIGVPVRPWVFPSSDGSISPHMKSFDANRRNPLLKHLVFFLTGKLLICNNFWVDVPSVFNSPLYRFFILFKLNHKKNPFPASLLNSSQPPAPPWLMINSTFVENARIPLGATVNVAGIIIRLPDMEKFSLATIQSLEMLVLCPDHYISDYPLYLPTPSNSQSTFLFYICSAHVFLSLSSSQLPCCYLKMDDLSNTFNATLNLTALETQIHSFSETPDHPEDDERDEPSAFLAVKLLTNRHYNSEAFKKRLKQMWPERFSINVLEKDPNFYTVESRLRPHIAHPTSLAPASQYRPHQLPIISEGLFNEPTYAYGVQHLSQLQTTPLGFYMAHSSSNVLTSHTPNLNQPPLSTSTWLYTQATATATQHANTQGASKFLTQSNTIPTTSFPSPSITTVEQLTIPLPTAIPTSAETIMATNGAPQHVVPVSQAFSTILADLNSSHPLQDFLGSDHRPLILTLHNPAERTKIAPRFIFDKLWMSKPSFEDCLRDACTLTNQTHHSNPLVGLTEKLRNCSSRLNHWKQSLRPPLATQIREIQSQLKLVQSIPRYGKLHYLRHHSAANMTVSYLLTPTKDWNLALIQATFREDVSQAILTIPLSNLPTPDAYYWSFTSHGTYTVNSGYHQAHRQIHQHEPTPSDNNTSHTWWK</sequence>
<gene>
    <name evidence="2" type="ORF">G4B88_004990</name>
</gene>
<comment type="caution">
    <text evidence="2">The sequence shown here is derived from an EMBL/GenBank/DDBJ whole genome shotgun (WGS) entry which is preliminary data.</text>
</comment>
<feature type="compositionally biased region" description="Polar residues" evidence="1">
    <location>
        <begin position="675"/>
        <end position="686"/>
    </location>
</feature>
<reference evidence="2 3" key="1">
    <citation type="journal article" date="2020" name="bioRxiv">
        <title>Sequence and annotation of 42 cannabis genomes reveals extensive copy number variation in cannabinoid synthesis and pathogen resistance genes.</title>
        <authorList>
            <person name="Mckernan K.J."/>
            <person name="Helbert Y."/>
            <person name="Kane L.T."/>
            <person name="Ebling H."/>
            <person name="Zhang L."/>
            <person name="Liu B."/>
            <person name="Eaton Z."/>
            <person name="Mclaughlin S."/>
            <person name="Kingan S."/>
            <person name="Baybayan P."/>
            <person name="Concepcion G."/>
            <person name="Jordan M."/>
            <person name="Riva A."/>
            <person name="Barbazuk W."/>
            <person name="Harkins T."/>
        </authorList>
    </citation>
    <scope>NUCLEOTIDE SEQUENCE [LARGE SCALE GENOMIC DNA]</scope>
    <source>
        <strain evidence="3">cv. Jamaican Lion 4</strain>
        <tissue evidence="2">Leaf</tissue>
    </source>
</reference>
<keyword evidence="3" id="KW-1185">Reference proteome</keyword>
<organism evidence="2 3">
    <name type="scientific">Cannabis sativa</name>
    <name type="common">Hemp</name>
    <name type="synonym">Marijuana</name>
    <dbReference type="NCBI Taxonomy" id="3483"/>
    <lineage>
        <taxon>Eukaryota</taxon>
        <taxon>Viridiplantae</taxon>
        <taxon>Streptophyta</taxon>
        <taxon>Embryophyta</taxon>
        <taxon>Tracheophyta</taxon>
        <taxon>Spermatophyta</taxon>
        <taxon>Magnoliopsida</taxon>
        <taxon>eudicotyledons</taxon>
        <taxon>Gunneridae</taxon>
        <taxon>Pentapetalae</taxon>
        <taxon>rosids</taxon>
        <taxon>fabids</taxon>
        <taxon>Rosales</taxon>
        <taxon>Cannabaceae</taxon>
        <taxon>Cannabis</taxon>
    </lineage>
</organism>
<dbReference type="EMBL" id="JAATIQ010000328">
    <property type="protein sequence ID" value="KAF4361526.1"/>
    <property type="molecule type" value="Genomic_DNA"/>
</dbReference>
<protein>
    <submittedName>
        <fullName evidence="2">Uncharacterized protein</fullName>
    </submittedName>
</protein>
<evidence type="ECO:0000256" key="1">
    <source>
        <dbReference type="SAM" id="MobiDB-lite"/>
    </source>
</evidence>